<proteinExistence type="predicted"/>
<gene>
    <name evidence="1" type="ORF">R7226_08680</name>
</gene>
<name>A0ABU4HQS3_9ACTN</name>
<keyword evidence="1" id="KW-0378">Hydrolase</keyword>
<dbReference type="EMBL" id="JAWSTH010000016">
    <property type="protein sequence ID" value="MDW5594409.1"/>
    <property type="molecule type" value="Genomic_DNA"/>
</dbReference>
<dbReference type="PANTHER" id="PTHR48098:SF1">
    <property type="entry name" value="DIACYLGLYCEROL ACYLTRANSFERASE_MYCOLYLTRANSFERASE AG85A"/>
    <property type="match status" value="1"/>
</dbReference>
<dbReference type="RefSeq" id="WP_318596680.1">
    <property type="nucleotide sequence ID" value="NZ_JAWSTH010000016.1"/>
</dbReference>
<reference evidence="1 2" key="2">
    <citation type="submission" date="2023-10" db="EMBL/GenBank/DDBJ databases">
        <authorList>
            <person name="Han X.F."/>
        </authorList>
    </citation>
    <scope>NUCLEOTIDE SEQUENCE [LARGE SCALE GENOMIC DNA]</scope>
    <source>
        <strain evidence="1 2">KCTC 39840</strain>
    </source>
</reference>
<dbReference type="PANTHER" id="PTHR48098">
    <property type="entry name" value="ENTEROCHELIN ESTERASE-RELATED"/>
    <property type="match status" value="1"/>
</dbReference>
<organism evidence="1 2">
    <name type="scientific">Conexibacter stalactiti</name>
    <dbReference type="NCBI Taxonomy" id="1940611"/>
    <lineage>
        <taxon>Bacteria</taxon>
        <taxon>Bacillati</taxon>
        <taxon>Actinomycetota</taxon>
        <taxon>Thermoleophilia</taxon>
        <taxon>Solirubrobacterales</taxon>
        <taxon>Conexibacteraceae</taxon>
        <taxon>Conexibacter</taxon>
    </lineage>
</organism>
<dbReference type="Proteomes" id="UP001284601">
    <property type="component" value="Unassembled WGS sequence"/>
</dbReference>
<comment type="caution">
    <text evidence="1">The sequence shown here is derived from an EMBL/GenBank/DDBJ whole genome shotgun (WGS) entry which is preliminary data.</text>
</comment>
<keyword evidence="2" id="KW-1185">Reference proteome</keyword>
<protein>
    <submittedName>
        <fullName evidence="1">Alpha/beta hydrolase-fold protein</fullName>
    </submittedName>
</protein>
<dbReference type="InterPro" id="IPR050583">
    <property type="entry name" value="Mycobacterial_A85_antigen"/>
</dbReference>
<dbReference type="SUPFAM" id="SSF53474">
    <property type="entry name" value="alpha/beta-Hydrolases"/>
    <property type="match status" value="1"/>
</dbReference>
<accession>A0ABU4HQS3</accession>
<evidence type="ECO:0000313" key="2">
    <source>
        <dbReference type="Proteomes" id="UP001284601"/>
    </source>
</evidence>
<dbReference type="InterPro" id="IPR029058">
    <property type="entry name" value="AB_hydrolase_fold"/>
</dbReference>
<dbReference type="InterPro" id="IPR000801">
    <property type="entry name" value="Esterase-like"/>
</dbReference>
<reference evidence="2" key="1">
    <citation type="submission" date="2023-07" db="EMBL/GenBank/DDBJ databases">
        <title>Conexibacter stalactiti sp. nov., isolated from stalactites in a lava cave and emended description of the genus Conexibacter.</title>
        <authorList>
            <person name="Lee S.D."/>
        </authorList>
    </citation>
    <scope>NUCLEOTIDE SEQUENCE [LARGE SCALE GENOMIC DNA]</scope>
    <source>
        <strain evidence="2">KCTC 39840</strain>
    </source>
</reference>
<dbReference type="GO" id="GO:0016787">
    <property type="term" value="F:hydrolase activity"/>
    <property type="evidence" value="ECO:0007669"/>
    <property type="project" value="UniProtKB-KW"/>
</dbReference>
<dbReference type="Gene3D" id="3.40.50.1820">
    <property type="entry name" value="alpha/beta hydrolase"/>
    <property type="match status" value="1"/>
</dbReference>
<dbReference type="Pfam" id="PF00756">
    <property type="entry name" value="Esterase"/>
    <property type="match status" value="1"/>
</dbReference>
<evidence type="ECO:0000313" key="1">
    <source>
        <dbReference type="EMBL" id="MDW5594409.1"/>
    </source>
</evidence>
<sequence>MSVVARRRLVALLALGVVAVAAVLAVGALRDVVRGYDPRGASVTHAELRSDAVAGRALKQTYVAPAGGARGRPLLVFLHGRGEDGADSNLSDELFAALHALGDRAPAIVFPDGGEASYWHDRADGAWGRYVLEEAIPAAVRRLHADPRRIAIGGISMGGFGAYDLARRAPGRFCAVGGHSPALWQSAGETAAGAFDDAEDFAAHDLIAAAHSGEASWRDLPLWLDSGGEDPFRPGIDAFAGALRDGGADVRARTWPGAHEGGYWRAHMRDYLRFYAAALAHCER</sequence>